<dbReference type="InterPro" id="IPR026590">
    <property type="entry name" value="Ssirtuin_cat_dom"/>
</dbReference>
<evidence type="ECO:0000313" key="7">
    <source>
        <dbReference type="Proteomes" id="UP000285794"/>
    </source>
</evidence>
<dbReference type="InterPro" id="IPR026591">
    <property type="entry name" value="Sirtuin_cat_small_dom_sf"/>
</dbReference>
<evidence type="ECO:0000313" key="6">
    <source>
        <dbReference type="EMBL" id="RRG24469.1"/>
    </source>
</evidence>
<evidence type="ECO:0000256" key="1">
    <source>
        <dbReference type="ARBA" id="ARBA00022679"/>
    </source>
</evidence>
<dbReference type="AlphaFoldDB" id="A0A425Y7F7"/>
<name>A0A425Y7F7_9BACT</name>
<feature type="active site" description="Proton acceptor" evidence="3">
    <location>
        <position position="107"/>
    </location>
</feature>
<protein>
    <recommendedName>
        <fullName evidence="3">NAD-dependent protein deacylase</fullName>
        <ecNumber evidence="3">2.3.1.286</ecNumber>
    </recommendedName>
    <alternativeName>
        <fullName evidence="3">Regulatory protein SIR2 homolog</fullName>
    </alternativeName>
</protein>
<evidence type="ECO:0000259" key="5">
    <source>
        <dbReference type="PROSITE" id="PS50305"/>
    </source>
</evidence>
<accession>A0A425Y7F7</accession>
<keyword evidence="2 3" id="KW-0520">NAD</keyword>
<dbReference type="GO" id="GO:0017136">
    <property type="term" value="F:histone deacetylase activity, NAD-dependent"/>
    <property type="evidence" value="ECO:0007669"/>
    <property type="project" value="TreeGrafter"/>
</dbReference>
<feature type="binding site" evidence="3">
    <location>
        <begin position="89"/>
        <end position="92"/>
    </location>
    <ligand>
        <name>NAD(+)</name>
        <dbReference type="ChEBI" id="CHEBI:57540"/>
    </ligand>
</feature>
<feature type="binding site" evidence="3">
    <location>
        <position position="56"/>
    </location>
    <ligand>
        <name>substrate</name>
    </ligand>
</feature>
<dbReference type="RefSeq" id="WP_125028734.1">
    <property type="nucleotide sequence ID" value="NZ_JAPXVP010000001.1"/>
</dbReference>
<dbReference type="GO" id="GO:0005737">
    <property type="term" value="C:cytoplasm"/>
    <property type="evidence" value="ECO:0007669"/>
    <property type="project" value="UniProtKB-SubCell"/>
</dbReference>
<proteinExistence type="inferred from homology"/>
<dbReference type="Gene3D" id="3.30.1600.10">
    <property type="entry name" value="SIR2/SIRT2 'Small Domain"/>
    <property type="match status" value="1"/>
</dbReference>
<dbReference type="InterPro" id="IPR029035">
    <property type="entry name" value="DHS-like_NAD/FAD-binding_dom"/>
</dbReference>
<dbReference type="CDD" id="cd01412">
    <property type="entry name" value="SIRT5_Af1_CobB"/>
    <property type="match status" value="1"/>
</dbReference>
<comment type="subcellular location">
    <subcellularLocation>
        <location evidence="3">Cytoplasm</location>
    </subcellularLocation>
</comment>
<gene>
    <name evidence="3" type="primary">cobB</name>
    <name evidence="6" type="ORF">DWB61_00155</name>
</gene>
<feature type="binding site" evidence="3">
    <location>
        <begin position="12"/>
        <end position="31"/>
    </location>
    <ligand>
        <name>NAD(+)</name>
        <dbReference type="ChEBI" id="CHEBI:57540"/>
    </ligand>
</feature>
<keyword evidence="1" id="KW-0808">Transferase</keyword>
<feature type="binding site" evidence="3">
    <location>
        <position position="59"/>
    </location>
    <ligand>
        <name>substrate</name>
    </ligand>
</feature>
<comment type="catalytic activity">
    <reaction evidence="3">
        <text>N(6)-acetyl-L-lysyl-[protein] + NAD(+) + H2O = 2''-O-acetyl-ADP-D-ribose + nicotinamide + L-lysyl-[protein]</text>
        <dbReference type="Rhea" id="RHEA:43636"/>
        <dbReference type="Rhea" id="RHEA-COMP:9752"/>
        <dbReference type="Rhea" id="RHEA-COMP:10731"/>
        <dbReference type="ChEBI" id="CHEBI:15377"/>
        <dbReference type="ChEBI" id="CHEBI:17154"/>
        <dbReference type="ChEBI" id="CHEBI:29969"/>
        <dbReference type="ChEBI" id="CHEBI:57540"/>
        <dbReference type="ChEBI" id="CHEBI:61930"/>
        <dbReference type="ChEBI" id="CHEBI:83767"/>
        <dbReference type="EC" id="2.3.1.286"/>
    </reaction>
</comment>
<comment type="domain">
    <text evidence="3">2 residues (Tyr-56 and Arg-59) present in a large hydrophobic pocket are probably involved in substrate specificity. They are important for desuccinylation activity, but dispensable for deacetylation activity.</text>
</comment>
<dbReference type="InterPro" id="IPR003000">
    <property type="entry name" value="Sirtuin"/>
</dbReference>
<dbReference type="Gene3D" id="3.40.50.1220">
    <property type="entry name" value="TPP-binding domain"/>
    <property type="match status" value="1"/>
</dbReference>
<comment type="catalytic activity">
    <reaction evidence="3">
        <text>N(6)-succinyl-L-lysyl-[protein] + NAD(+) + H2O = 2''-O-succinyl-ADP-D-ribose + nicotinamide + L-lysyl-[protein]</text>
        <dbReference type="Rhea" id="RHEA:47668"/>
        <dbReference type="Rhea" id="RHEA-COMP:9752"/>
        <dbReference type="Rhea" id="RHEA-COMP:11877"/>
        <dbReference type="ChEBI" id="CHEBI:15377"/>
        <dbReference type="ChEBI" id="CHEBI:17154"/>
        <dbReference type="ChEBI" id="CHEBI:29969"/>
        <dbReference type="ChEBI" id="CHEBI:57540"/>
        <dbReference type="ChEBI" id="CHEBI:87830"/>
        <dbReference type="ChEBI" id="CHEBI:87832"/>
    </reaction>
</comment>
<comment type="similarity">
    <text evidence="3">Belongs to the sirtuin family. Class III subfamily.</text>
</comment>
<dbReference type="InterPro" id="IPR050134">
    <property type="entry name" value="NAD-dep_sirtuin_deacylases"/>
</dbReference>
<comment type="caution">
    <text evidence="6">The sequence shown here is derived from an EMBL/GenBank/DDBJ whole genome shotgun (WGS) entry which is preliminary data.</text>
</comment>
<dbReference type="PANTHER" id="PTHR11085">
    <property type="entry name" value="NAD-DEPENDENT PROTEIN DEACYLASE SIRTUIN-5, MITOCHONDRIAL-RELATED"/>
    <property type="match status" value="1"/>
</dbReference>
<feature type="domain" description="Deacetylase sirtuin-type" evidence="5">
    <location>
        <begin position="1"/>
        <end position="235"/>
    </location>
</feature>
<dbReference type="Pfam" id="PF02146">
    <property type="entry name" value="SIR2"/>
    <property type="match status" value="1"/>
</dbReference>
<dbReference type="InterPro" id="IPR027546">
    <property type="entry name" value="Sirtuin_class_III"/>
</dbReference>
<dbReference type="GO" id="GO:0036055">
    <property type="term" value="F:protein-succinyllysine desuccinylase activity"/>
    <property type="evidence" value="ECO:0007669"/>
    <property type="project" value="UniProtKB-UniRule"/>
</dbReference>
<comment type="caution">
    <text evidence="3 4">Lacks conserved residue(s) required for the propagation of feature annotation.</text>
</comment>
<dbReference type="Proteomes" id="UP000285794">
    <property type="component" value="Unassembled WGS sequence"/>
</dbReference>
<dbReference type="GO" id="GO:0036054">
    <property type="term" value="F:protein-malonyllysine demalonylase activity"/>
    <property type="evidence" value="ECO:0007669"/>
    <property type="project" value="InterPro"/>
</dbReference>
<sequence length="235" mass="26516">MPNKKKLVVLSGAGISAESGLRTFREMGGLWEEYDVMEVASPQAWERDPELVTRFYNERRKQLLNCQPNNAHLLLHELETYFDVEIITQNVDDLHERAGSSKILHLHGELKKARSTIDPDLIYELDNWELTSESRCEKGSRLRPHIVWFGEAVPAITEASVLVSKADILVIVGTSMNVYPAAGLIDYAPSHCPIYIIDPNEVNMSSYGQRTFIKEKASIGMKKLFKLIVSQSASK</sequence>
<evidence type="ECO:0000256" key="3">
    <source>
        <dbReference type="HAMAP-Rule" id="MF_01121"/>
    </source>
</evidence>
<evidence type="ECO:0000256" key="2">
    <source>
        <dbReference type="ARBA" id="ARBA00023027"/>
    </source>
</evidence>
<dbReference type="HAMAP" id="MF_01121">
    <property type="entry name" value="Sirtuin_ClassIII"/>
    <property type="match status" value="1"/>
</dbReference>
<keyword evidence="7" id="KW-1185">Reference proteome</keyword>
<dbReference type="PROSITE" id="PS50305">
    <property type="entry name" value="SIRTUIN"/>
    <property type="match status" value="1"/>
</dbReference>
<dbReference type="EMBL" id="QQWG01000001">
    <property type="protein sequence ID" value="RRG24469.1"/>
    <property type="molecule type" value="Genomic_DNA"/>
</dbReference>
<feature type="binding site" evidence="3">
    <location>
        <begin position="173"/>
        <end position="175"/>
    </location>
    <ligand>
        <name>NAD(+)</name>
        <dbReference type="ChEBI" id="CHEBI:57540"/>
    </ligand>
</feature>
<comment type="function">
    <text evidence="3">NAD-dependent lysine deacetylase and desuccinylase that specifically removes acetyl and succinyl groups on target proteins. Modulates the activities of several proteins which are inactive in their acylated form.</text>
</comment>
<dbReference type="EC" id="2.3.1.286" evidence="3"/>
<dbReference type="GO" id="GO:0070403">
    <property type="term" value="F:NAD+ binding"/>
    <property type="evidence" value="ECO:0007669"/>
    <property type="project" value="UniProtKB-UniRule"/>
</dbReference>
<dbReference type="SUPFAM" id="SSF52467">
    <property type="entry name" value="DHS-like NAD/FAD-binding domain"/>
    <property type="match status" value="1"/>
</dbReference>
<dbReference type="PANTHER" id="PTHR11085:SF4">
    <property type="entry name" value="NAD-DEPENDENT PROTEIN DEACYLASE"/>
    <property type="match status" value="1"/>
</dbReference>
<evidence type="ECO:0000256" key="4">
    <source>
        <dbReference type="PROSITE-ProRule" id="PRU00236"/>
    </source>
</evidence>
<dbReference type="OrthoDB" id="9800582at2"/>
<keyword evidence="3" id="KW-0963">Cytoplasm</keyword>
<feature type="binding site" evidence="3">
    <location>
        <position position="217"/>
    </location>
    <ligand>
        <name>NAD(+)</name>
        <dbReference type="ChEBI" id="CHEBI:57540"/>
    </ligand>
</feature>
<reference evidence="6 7" key="1">
    <citation type="submission" date="2018-07" db="EMBL/GenBank/DDBJ databases">
        <title>Draft genome sequence of Ancylomarina sp. M1P.</title>
        <authorList>
            <person name="Yadav S."/>
            <person name="Villanueva L."/>
            <person name="Damste J.S.S."/>
        </authorList>
    </citation>
    <scope>NUCLEOTIDE SEQUENCE [LARGE SCALE GENOMIC DNA]</scope>
    <source>
        <strain evidence="6 7">M1P</strain>
    </source>
</reference>
<organism evidence="6 7">
    <name type="scientific">Ancylomarina euxinus</name>
    <dbReference type="NCBI Taxonomy" id="2283627"/>
    <lineage>
        <taxon>Bacteria</taxon>
        <taxon>Pseudomonadati</taxon>
        <taxon>Bacteroidota</taxon>
        <taxon>Bacteroidia</taxon>
        <taxon>Marinilabiliales</taxon>
        <taxon>Marinifilaceae</taxon>
        <taxon>Ancylomarina</taxon>
    </lineage>
</organism>